<dbReference type="InterPro" id="IPR016024">
    <property type="entry name" value="ARM-type_fold"/>
</dbReference>
<keyword evidence="6" id="KW-0687">Ribonucleoprotein</keyword>
<comment type="subcellular location">
    <subcellularLocation>
        <location evidence="1">Nucleus</location>
        <location evidence="1">Nucleolus</location>
    </subcellularLocation>
</comment>
<dbReference type="GO" id="GO:0030515">
    <property type="term" value="F:snoRNA binding"/>
    <property type="evidence" value="ECO:0007669"/>
    <property type="project" value="TreeGrafter"/>
</dbReference>
<dbReference type="GO" id="GO:0034455">
    <property type="term" value="C:t-UTP complex"/>
    <property type="evidence" value="ECO:0007669"/>
    <property type="project" value="TreeGrafter"/>
</dbReference>
<evidence type="ECO:0000256" key="1">
    <source>
        <dbReference type="ARBA" id="ARBA00004604"/>
    </source>
</evidence>
<dbReference type="GO" id="GO:0000462">
    <property type="term" value="P:maturation of SSU-rRNA from tricistronic rRNA transcript (SSU-rRNA, 5.8S rRNA, LSU-rRNA)"/>
    <property type="evidence" value="ECO:0007669"/>
    <property type="project" value="TreeGrafter"/>
</dbReference>
<dbReference type="InterPro" id="IPR040191">
    <property type="entry name" value="UTP10"/>
</dbReference>
<dbReference type="EMBL" id="JADCNL010000007">
    <property type="protein sequence ID" value="KAG0473077.1"/>
    <property type="molecule type" value="Genomic_DNA"/>
</dbReference>
<keyword evidence="5" id="KW-0539">Nucleus</keyword>
<dbReference type="InterPro" id="IPR012954">
    <property type="entry name" value="BP28_C_dom"/>
</dbReference>
<dbReference type="GO" id="GO:0032040">
    <property type="term" value="C:small-subunit processome"/>
    <property type="evidence" value="ECO:0007669"/>
    <property type="project" value="TreeGrafter"/>
</dbReference>
<dbReference type="AlphaFoldDB" id="A0A835UT68"/>
<reference evidence="8 9" key="1">
    <citation type="journal article" date="2020" name="Nat. Food">
        <title>A phased Vanilla planifolia genome enables genetic improvement of flavour and production.</title>
        <authorList>
            <person name="Hasing T."/>
            <person name="Tang H."/>
            <person name="Brym M."/>
            <person name="Khazi F."/>
            <person name="Huang T."/>
            <person name="Chambers A.H."/>
        </authorList>
    </citation>
    <scope>NUCLEOTIDE SEQUENCE [LARGE SCALE GENOMIC DNA]</scope>
    <source>
        <tissue evidence="8">Leaf</tissue>
    </source>
</reference>
<dbReference type="PANTHER" id="PTHR13457">
    <property type="entry name" value="BAP28"/>
    <property type="match status" value="1"/>
</dbReference>
<evidence type="ECO:0000256" key="2">
    <source>
        <dbReference type="ARBA" id="ARBA00010559"/>
    </source>
</evidence>
<keyword evidence="3" id="KW-0690">Ribosome biogenesis</keyword>
<dbReference type="PANTHER" id="PTHR13457:SF1">
    <property type="entry name" value="HEAT REPEAT-CONTAINING PROTEIN 1"/>
    <property type="match status" value="1"/>
</dbReference>
<proteinExistence type="inferred from homology"/>
<dbReference type="Pfam" id="PF08146">
    <property type="entry name" value="BP28CT"/>
    <property type="match status" value="1"/>
</dbReference>
<dbReference type="InterPro" id="IPR011989">
    <property type="entry name" value="ARM-like"/>
</dbReference>
<evidence type="ECO:0000313" key="8">
    <source>
        <dbReference type="EMBL" id="KAG0473077.1"/>
    </source>
</evidence>
<dbReference type="InterPro" id="IPR056473">
    <property type="entry name" value="HEAT_Utp10/HEAT1"/>
</dbReference>
<dbReference type="GO" id="GO:0030686">
    <property type="term" value="C:90S preribosome"/>
    <property type="evidence" value="ECO:0007669"/>
    <property type="project" value="TreeGrafter"/>
</dbReference>
<gene>
    <name evidence="8" type="ORF">HPP92_014934</name>
</gene>
<keyword evidence="9" id="KW-1185">Reference proteome</keyword>
<accession>A0A835UT68</accession>
<dbReference type="OrthoDB" id="2017893at2759"/>
<dbReference type="GO" id="GO:0045943">
    <property type="term" value="P:positive regulation of transcription by RNA polymerase I"/>
    <property type="evidence" value="ECO:0007669"/>
    <property type="project" value="TreeGrafter"/>
</dbReference>
<evidence type="ECO:0000256" key="5">
    <source>
        <dbReference type="ARBA" id="ARBA00023242"/>
    </source>
</evidence>
<keyword evidence="4" id="KW-0698">rRNA processing</keyword>
<evidence type="ECO:0000313" key="9">
    <source>
        <dbReference type="Proteomes" id="UP000636800"/>
    </source>
</evidence>
<evidence type="ECO:0000259" key="7">
    <source>
        <dbReference type="SMART" id="SM01036"/>
    </source>
</evidence>
<protein>
    <recommendedName>
        <fullName evidence="7">BP28 C-terminal domain-containing protein</fullName>
    </recommendedName>
</protein>
<dbReference type="Pfam" id="PF23243">
    <property type="entry name" value="HEAT_HEATR1"/>
    <property type="match status" value="1"/>
</dbReference>
<dbReference type="SMART" id="SM01036">
    <property type="entry name" value="BP28CT"/>
    <property type="match status" value="1"/>
</dbReference>
<name>A0A835UT68_VANPL</name>
<organism evidence="8 9">
    <name type="scientific">Vanilla planifolia</name>
    <name type="common">Vanilla</name>
    <dbReference type="NCBI Taxonomy" id="51239"/>
    <lineage>
        <taxon>Eukaryota</taxon>
        <taxon>Viridiplantae</taxon>
        <taxon>Streptophyta</taxon>
        <taxon>Embryophyta</taxon>
        <taxon>Tracheophyta</taxon>
        <taxon>Spermatophyta</taxon>
        <taxon>Magnoliopsida</taxon>
        <taxon>Liliopsida</taxon>
        <taxon>Asparagales</taxon>
        <taxon>Orchidaceae</taxon>
        <taxon>Vanilloideae</taxon>
        <taxon>Vanilleae</taxon>
        <taxon>Vanilla</taxon>
    </lineage>
</organism>
<feature type="domain" description="BP28 C-terminal" evidence="7">
    <location>
        <begin position="894"/>
        <end position="1069"/>
    </location>
</feature>
<comment type="caution">
    <text evidence="8">The sequence shown here is derived from an EMBL/GenBank/DDBJ whole genome shotgun (WGS) entry which is preliminary data.</text>
</comment>
<dbReference type="Gene3D" id="1.25.10.10">
    <property type="entry name" value="Leucine-rich Repeat Variant"/>
    <property type="match status" value="1"/>
</dbReference>
<comment type="similarity">
    <text evidence="2">Belongs to the HEATR1/UTP10 family.</text>
</comment>
<sequence length="1211" mass="136776">MDLEVLGLKRKFRQKVLEFDMSTKDAILSFILSASLKSPSFGKFKVLSLFKTMGNTILKMECCKDLLVELLKKRKEYLFNIEKLHEGLLESEIETLCLLLEFCVPHSYPGNLDAVGIDCLLKALNVDGLVLEEPVVEKPCVTVLKNLNCSFYDNLNSSIQDKIFTSLVYLFQCDSGVIRNAAREALLKLDISSSTIHSFLEGILSQDLHNAFSKRIKKNKSMTIPRCYSMDACGSERIIVHVLGSLLDIILLKKNFSDRVSLVQPLFKVLGKLCSRDHLLSFLNSGRAGEFVSEISESLSAVIQHAQQSSLLVLKNIIDSLNMGESEKDELCSKLDISLLVECACSAMDFATRNSIFILLSSIAKISSGWLSEHIIDLFAIVGESAAMQGDSHSQHILENLISTLVPCWLSKTNNVGKLFKIFMKDLPEMAEHRRLSLVVYLLRTLGEMDNLGILYYNLFHSLTFRLLNSSSGFEANLLELISPSSMIFEEWEYTFALKLCDQYSGKAWFPCLVKLLQEIEHSSMQHELLLDLYLTMQFMREKLMDTCLVFELESGNDADFLQSVLGELMEQLILHLQIVGVRCKQLGISRNILREIKNSIARVIETLTEWMKPDTFFKSIVQLLGKGDGDAMKKTLGFLCESVKEQGSVKGREMEITKRQRKAFFPVKVTGHVVPSFNELCSKINQLISSPSTDTPLKLSAISTIEVLAKEFHCDEPIFGSCLQTVVGEIDSSDLALSSACIRSTAALVGVLGSHALKQLPCIMEKVFGKVHELFRFPSKKSKQRTDGFESYKASLLLSILSALEAIITNLSGFLNPYLDTIIVIIVHPDCVLHPEAKINTRAATVRKLITEKIPVRLILPPLLNVDEAVLRCHTSLSFVFEMLGNLVSGMDRTSIGSYYVKIYDKCLASLDIRHQVPDSVKDVNLVEQSVIQAMVVLTMKLTEAMFRPLFLHSLEWAESELEENQSSKSISVDRSISFYNFVNKLIQKHRSLFVPYFKYLLESCIRYLSEDQTLDLNSLHQKRKKAKIGDPQTHLKAEVILPTKLWHVRALVLKALYQCFLYDTTETKLLDASNFQVLLKPIISQLVVEPPSTLNDYPHLPSVEDVDESLVLCLGQMAVTARSDVLWKPLNHEVLMQTRNDKIRPKILGLRVVRYLLEHLREEYLVFLPETIPFLGELLEDVELQVKTLAQEILKEMEVLSGESLKQYL</sequence>
<evidence type="ECO:0000256" key="6">
    <source>
        <dbReference type="ARBA" id="ARBA00023274"/>
    </source>
</evidence>
<evidence type="ECO:0000256" key="3">
    <source>
        <dbReference type="ARBA" id="ARBA00022517"/>
    </source>
</evidence>
<dbReference type="SUPFAM" id="SSF48371">
    <property type="entry name" value="ARM repeat"/>
    <property type="match status" value="1"/>
</dbReference>
<evidence type="ECO:0000256" key="4">
    <source>
        <dbReference type="ARBA" id="ARBA00022552"/>
    </source>
</evidence>
<dbReference type="Proteomes" id="UP000636800">
    <property type="component" value="Chromosome 7"/>
</dbReference>